<dbReference type="Gene3D" id="3.40.140.10">
    <property type="entry name" value="Cytidine Deaminase, domain 2"/>
    <property type="match status" value="1"/>
</dbReference>
<evidence type="ECO:0000313" key="19">
    <source>
        <dbReference type="Proteomes" id="UP000253606"/>
    </source>
</evidence>
<feature type="binding site" evidence="15">
    <location>
        <position position="199"/>
    </location>
    <ligand>
        <name>NADP(+)</name>
        <dbReference type="ChEBI" id="CHEBI:58349"/>
    </ligand>
</feature>
<evidence type="ECO:0000256" key="13">
    <source>
        <dbReference type="PIRNR" id="PIRNR006769"/>
    </source>
</evidence>
<feature type="binding site" evidence="16">
    <location>
        <position position="60"/>
    </location>
    <ligand>
        <name>Zn(2+)</name>
        <dbReference type="ChEBI" id="CHEBI:29105"/>
        <note>catalytic</note>
    </ligand>
</feature>
<keyword evidence="19" id="KW-1185">Reference proteome</keyword>
<dbReference type="AlphaFoldDB" id="A0A2Z5G3M5"/>
<evidence type="ECO:0000256" key="7">
    <source>
        <dbReference type="ARBA" id="ARBA00022723"/>
    </source>
</evidence>
<dbReference type="InterPro" id="IPR024072">
    <property type="entry name" value="DHFR-like_dom_sf"/>
</dbReference>
<evidence type="ECO:0000256" key="10">
    <source>
        <dbReference type="ARBA" id="ARBA00022857"/>
    </source>
</evidence>
<feature type="binding site" evidence="15">
    <location>
        <position position="211"/>
    </location>
    <ligand>
        <name>NADP(+)</name>
        <dbReference type="ChEBI" id="CHEBI:58349"/>
    </ligand>
</feature>
<dbReference type="Pfam" id="PF00383">
    <property type="entry name" value="dCMP_cyt_deam_1"/>
    <property type="match status" value="1"/>
</dbReference>
<evidence type="ECO:0000256" key="12">
    <source>
        <dbReference type="ARBA" id="ARBA00023268"/>
    </source>
</evidence>
<dbReference type="Proteomes" id="UP000253606">
    <property type="component" value="Chromosome"/>
</dbReference>
<dbReference type="UniPathway" id="UPA00275">
    <property type="reaction ID" value="UER00401"/>
</dbReference>
<keyword evidence="7 13" id="KW-0479">Metal-binding</keyword>
<dbReference type="InterPro" id="IPR050765">
    <property type="entry name" value="Riboflavin_Biosynth_HTPR"/>
</dbReference>
<gene>
    <name evidence="18" type="ORF">ACPOL_4435</name>
</gene>
<keyword evidence="6 13" id="KW-0686">Riboflavin biosynthesis</keyword>
<comment type="similarity">
    <text evidence="4 13">In the N-terminal section; belongs to the cytidine and deoxycytidylate deaminase family.</text>
</comment>
<dbReference type="GO" id="GO:0009231">
    <property type="term" value="P:riboflavin biosynthetic process"/>
    <property type="evidence" value="ECO:0007669"/>
    <property type="project" value="UniProtKB-UniPathway"/>
</dbReference>
<dbReference type="SUPFAM" id="SSF53927">
    <property type="entry name" value="Cytidine deaminase-like"/>
    <property type="match status" value="1"/>
</dbReference>
<dbReference type="RefSeq" id="WP_236656912.1">
    <property type="nucleotide sequence ID" value="NZ_CP030840.1"/>
</dbReference>
<name>A0A2Z5G3M5_9BACT</name>
<sequence>MVDLSSKSPESRHEHWMAQALTLAGRGVGLASPNPTVGCVIVQDGRLIGTGFHEYERRDHAEVVALREAGELARGATAYVTLEPCSHYGRTGPCADALIAAGVGSVVVATADANPTVHGRGMERLRQAGIDVTVGILETSARRLNDAFAKYISTGFPYVTIKSAMTLDGRIAPPASSRIRGEIAWITGPESRQQVQLLRHSVDAVITGIGTVLSDDPLLTDRSGLPRRRPLLRIVLDSELRLPLESKLVQSAKDDLLVICTNPCLQTGAHASANSQIHEQRIAALAAAGVTVKQIIPDPGKTSPALPELLRQLGEMQITSVMVEAGSGVNASFLDAALVDRLFLFYAPSMLGADGLPLIEKAPSQKPGVRDFTLHRYGSDFAFEGRLTDPWPVQSNLPDRLL</sequence>
<dbReference type="InterPro" id="IPR016192">
    <property type="entry name" value="APOBEC/CMP_deaminase_Zn-bd"/>
</dbReference>
<comment type="catalytic activity">
    <reaction evidence="13">
        <text>5-amino-6-(5-phospho-D-ribitylamino)uracil + NADP(+) = 5-amino-6-(5-phospho-D-ribosylamino)uracil + NADPH + H(+)</text>
        <dbReference type="Rhea" id="RHEA:17845"/>
        <dbReference type="ChEBI" id="CHEBI:15378"/>
        <dbReference type="ChEBI" id="CHEBI:57783"/>
        <dbReference type="ChEBI" id="CHEBI:58349"/>
        <dbReference type="ChEBI" id="CHEBI:58421"/>
        <dbReference type="ChEBI" id="CHEBI:58453"/>
        <dbReference type="EC" id="1.1.1.193"/>
    </reaction>
</comment>
<evidence type="ECO:0000256" key="2">
    <source>
        <dbReference type="ARBA" id="ARBA00004882"/>
    </source>
</evidence>
<feature type="binding site" evidence="15">
    <location>
        <position position="219"/>
    </location>
    <ligand>
        <name>substrate</name>
    </ligand>
</feature>
<evidence type="ECO:0000256" key="4">
    <source>
        <dbReference type="ARBA" id="ARBA00005259"/>
    </source>
</evidence>
<dbReference type="CDD" id="cd01284">
    <property type="entry name" value="Riboflavin_deaminase-reductase"/>
    <property type="match status" value="1"/>
</dbReference>
<comment type="function">
    <text evidence="1 13">Converts 2,5-diamino-6-(ribosylamino)-4(3h)-pyrimidinone 5'-phosphate into 5-amino-6-(ribosylamino)-2,4(1h,3h)-pyrimidinedione 5'-phosphate.</text>
</comment>
<evidence type="ECO:0000256" key="11">
    <source>
        <dbReference type="ARBA" id="ARBA00023002"/>
    </source>
</evidence>
<dbReference type="GO" id="GO:0008270">
    <property type="term" value="F:zinc ion binding"/>
    <property type="evidence" value="ECO:0007669"/>
    <property type="project" value="InterPro"/>
</dbReference>
<evidence type="ECO:0000256" key="15">
    <source>
        <dbReference type="PIRSR" id="PIRSR006769-2"/>
    </source>
</evidence>
<dbReference type="SUPFAM" id="SSF53597">
    <property type="entry name" value="Dihydrofolate reductase-like"/>
    <property type="match status" value="1"/>
</dbReference>
<feature type="domain" description="CMP/dCMP-type deaminase" evidence="17">
    <location>
        <begin position="11"/>
        <end position="133"/>
    </location>
</feature>
<evidence type="ECO:0000259" key="17">
    <source>
        <dbReference type="PROSITE" id="PS51747"/>
    </source>
</evidence>
<dbReference type="PANTHER" id="PTHR38011">
    <property type="entry name" value="DIHYDROFOLATE REDUCTASE FAMILY PROTEIN (AFU_ORTHOLOGUE AFUA_8G06820)"/>
    <property type="match status" value="1"/>
</dbReference>
<dbReference type="InterPro" id="IPR004794">
    <property type="entry name" value="Eubact_RibD"/>
</dbReference>
<evidence type="ECO:0000256" key="14">
    <source>
        <dbReference type="PIRSR" id="PIRSR006769-1"/>
    </source>
</evidence>
<feature type="binding site" evidence="15">
    <location>
        <begin position="326"/>
        <end position="332"/>
    </location>
    <ligand>
        <name>NADP(+)</name>
        <dbReference type="ChEBI" id="CHEBI:58349"/>
    </ligand>
</feature>
<evidence type="ECO:0000256" key="1">
    <source>
        <dbReference type="ARBA" id="ARBA00002151"/>
    </source>
</evidence>
<feature type="binding site" evidence="15">
    <location>
        <position position="222"/>
    </location>
    <ligand>
        <name>substrate</name>
    </ligand>
</feature>
<comment type="catalytic activity">
    <reaction evidence="13">
        <text>2,5-diamino-6-hydroxy-4-(5-phosphoribosylamino)-pyrimidine + H2O + H(+) = 5-amino-6-(5-phospho-D-ribosylamino)uracil + NH4(+)</text>
        <dbReference type="Rhea" id="RHEA:21868"/>
        <dbReference type="ChEBI" id="CHEBI:15377"/>
        <dbReference type="ChEBI" id="CHEBI:15378"/>
        <dbReference type="ChEBI" id="CHEBI:28938"/>
        <dbReference type="ChEBI" id="CHEBI:58453"/>
        <dbReference type="ChEBI" id="CHEBI:58614"/>
        <dbReference type="EC" id="3.5.4.26"/>
    </reaction>
</comment>
<evidence type="ECO:0000256" key="8">
    <source>
        <dbReference type="ARBA" id="ARBA00022801"/>
    </source>
</evidence>
<feature type="binding site" evidence="16">
    <location>
        <position position="85"/>
    </location>
    <ligand>
        <name>Zn(2+)</name>
        <dbReference type="ChEBI" id="CHEBI:29105"/>
        <note>catalytic</note>
    </ligand>
</feature>
<dbReference type="PANTHER" id="PTHR38011:SF7">
    <property type="entry name" value="2,5-DIAMINO-6-RIBOSYLAMINO-4(3H)-PYRIMIDINONE 5'-PHOSPHATE REDUCTASE"/>
    <property type="match status" value="1"/>
</dbReference>
<evidence type="ECO:0000313" key="18">
    <source>
        <dbReference type="EMBL" id="AXC13708.1"/>
    </source>
</evidence>
<dbReference type="NCBIfam" id="TIGR00326">
    <property type="entry name" value="eubact_ribD"/>
    <property type="match status" value="1"/>
</dbReference>
<dbReference type="GO" id="GO:0008703">
    <property type="term" value="F:5-amino-6-(5-phosphoribosylamino)uracil reductase activity"/>
    <property type="evidence" value="ECO:0007669"/>
    <property type="project" value="UniProtKB-EC"/>
</dbReference>
<comment type="pathway">
    <text evidence="3 13">Cofactor biosynthesis; riboflavin biosynthesis; 5-amino-6-(D-ribitylamino)uracil from GTP: step 3/4.</text>
</comment>
<keyword evidence="12" id="KW-0511">Multifunctional enzyme</keyword>
<feature type="active site" description="Proton donor" evidence="14">
    <location>
        <position position="62"/>
    </location>
</feature>
<evidence type="ECO:0000256" key="16">
    <source>
        <dbReference type="PIRSR" id="PIRSR006769-3"/>
    </source>
</evidence>
<comment type="pathway">
    <text evidence="2 13">Cofactor biosynthesis; riboflavin biosynthesis; 5-amino-6-(D-ribitylamino)uracil from GTP: step 2/4.</text>
</comment>
<dbReference type="FunFam" id="3.40.140.10:FF:000025">
    <property type="entry name" value="Riboflavin biosynthesis protein RibD"/>
    <property type="match status" value="1"/>
</dbReference>
<evidence type="ECO:0000256" key="5">
    <source>
        <dbReference type="ARBA" id="ARBA00007417"/>
    </source>
</evidence>
<feature type="binding site" evidence="15">
    <location>
        <position position="185"/>
    </location>
    <ligand>
        <name>NADP(+)</name>
        <dbReference type="ChEBI" id="CHEBI:58349"/>
    </ligand>
</feature>
<comment type="cofactor">
    <cofactor evidence="13 16">
        <name>Zn(2+)</name>
        <dbReference type="ChEBI" id="CHEBI:29105"/>
    </cofactor>
    <text evidence="13 16">Binds 1 zinc ion.</text>
</comment>
<evidence type="ECO:0000256" key="3">
    <source>
        <dbReference type="ARBA" id="ARBA00004910"/>
    </source>
</evidence>
<feature type="binding site" evidence="16">
    <location>
        <position position="94"/>
    </location>
    <ligand>
        <name>Zn(2+)</name>
        <dbReference type="ChEBI" id="CHEBI:29105"/>
        <note>catalytic</note>
    </ligand>
</feature>
<accession>A0A2Z5G3M5</accession>
<evidence type="ECO:0000256" key="6">
    <source>
        <dbReference type="ARBA" id="ARBA00022619"/>
    </source>
</evidence>
<dbReference type="Gene3D" id="3.40.430.10">
    <property type="entry name" value="Dihydrofolate Reductase, subunit A"/>
    <property type="match status" value="1"/>
</dbReference>
<protein>
    <recommendedName>
        <fullName evidence="13">Riboflavin biosynthesis protein RibD</fullName>
    </recommendedName>
    <domain>
        <recommendedName>
            <fullName evidence="13">Diaminohydroxyphosphoribosylaminopyrimidine deaminase</fullName>
            <shortName evidence="13">DRAP deaminase</shortName>
            <ecNumber evidence="13">3.5.4.26</ecNumber>
        </recommendedName>
        <alternativeName>
            <fullName evidence="13">Riboflavin-specific deaminase</fullName>
        </alternativeName>
    </domain>
    <domain>
        <recommendedName>
            <fullName evidence="13">5-amino-6-(5-phosphoribosylamino)uracil reductase</fullName>
            <ecNumber evidence="13">1.1.1.193</ecNumber>
        </recommendedName>
        <alternativeName>
            <fullName evidence="13">HTP reductase</fullName>
        </alternativeName>
    </domain>
</protein>
<dbReference type="KEGG" id="abas:ACPOL_4435"/>
<keyword evidence="9 13" id="KW-0862">Zinc</keyword>
<feature type="binding site" evidence="15">
    <location>
        <position position="164"/>
    </location>
    <ligand>
        <name>NADP(+)</name>
        <dbReference type="ChEBI" id="CHEBI:58349"/>
    </ligand>
</feature>
<keyword evidence="8 13" id="KW-0378">Hydrolase</keyword>
<dbReference type="EC" id="3.5.4.26" evidence="13"/>
<dbReference type="InterPro" id="IPR002734">
    <property type="entry name" value="RibDG_C"/>
</dbReference>
<dbReference type="InterPro" id="IPR016193">
    <property type="entry name" value="Cytidine_deaminase-like"/>
</dbReference>
<dbReference type="PIRSF" id="PIRSF006769">
    <property type="entry name" value="RibD"/>
    <property type="match status" value="1"/>
</dbReference>
<dbReference type="EC" id="1.1.1.193" evidence="13"/>
<evidence type="ECO:0000256" key="9">
    <source>
        <dbReference type="ARBA" id="ARBA00022833"/>
    </source>
</evidence>
<comment type="similarity">
    <text evidence="5 13">In the C-terminal section; belongs to the HTP reductase family.</text>
</comment>
<dbReference type="InterPro" id="IPR002125">
    <property type="entry name" value="CMP_dCMP_dom"/>
</dbReference>
<dbReference type="GO" id="GO:0008835">
    <property type="term" value="F:diaminohydroxyphosphoribosylaminopyrimidine deaminase activity"/>
    <property type="evidence" value="ECO:0007669"/>
    <property type="project" value="UniProtKB-EC"/>
</dbReference>
<proteinExistence type="inferred from homology"/>
<organism evidence="18 19">
    <name type="scientific">Acidisarcina polymorpha</name>
    <dbReference type="NCBI Taxonomy" id="2211140"/>
    <lineage>
        <taxon>Bacteria</taxon>
        <taxon>Pseudomonadati</taxon>
        <taxon>Acidobacteriota</taxon>
        <taxon>Terriglobia</taxon>
        <taxon>Terriglobales</taxon>
        <taxon>Acidobacteriaceae</taxon>
        <taxon>Acidisarcina</taxon>
    </lineage>
</organism>
<keyword evidence="10 13" id="KW-0521">NADP</keyword>
<keyword evidence="11 13" id="KW-0560">Oxidoreductase</keyword>
<feature type="binding site" evidence="15">
    <location>
        <position position="324"/>
    </location>
    <ligand>
        <name>substrate</name>
    </ligand>
</feature>
<dbReference type="PROSITE" id="PS51747">
    <property type="entry name" value="CYT_DCMP_DEAMINASES_2"/>
    <property type="match status" value="1"/>
</dbReference>
<reference evidence="18 19" key="1">
    <citation type="journal article" date="2018" name="Front. Microbiol.">
        <title>Hydrolytic Capabilities as a Key to Environmental Success: Chitinolytic and Cellulolytic Acidobacteria From Acidic Sub-arctic Soils and Boreal Peatlands.</title>
        <authorList>
            <person name="Belova S.E."/>
            <person name="Ravin N.V."/>
            <person name="Pankratov T.A."/>
            <person name="Rakitin A.L."/>
            <person name="Ivanova A.A."/>
            <person name="Beletsky A.V."/>
            <person name="Mardanov A.V."/>
            <person name="Sinninghe Damste J.S."/>
            <person name="Dedysh S.N."/>
        </authorList>
    </citation>
    <scope>NUCLEOTIDE SEQUENCE [LARGE SCALE GENOMIC DNA]</scope>
    <source>
        <strain evidence="18 19">SBC82</strain>
    </source>
</reference>
<dbReference type="PROSITE" id="PS00903">
    <property type="entry name" value="CYT_DCMP_DEAMINASES_1"/>
    <property type="match status" value="1"/>
</dbReference>
<dbReference type="EMBL" id="CP030840">
    <property type="protein sequence ID" value="AXC13708.1"/>
    <property type="molecule type" value="Genomic_DNA"/>
</dbReference>
<feature type="binding site" evidence="15">
    <location>
        <position position="238"/>
    </location>
    <ligand>
        <name>NADP(+)</name>
        <dbReference type="ChEBI" id="CHEBI:58349"/>
    </ligand>
</feature>
<feature type="binding site" evidence="15">
    <location>
        <position position="215"/>
    </location>
    <ligand>
        <name>NADP(+)</name>
        <dbReference type="ChEBI" id="CHEBI:58349"/>
    </ligand>
</feature>
<dbReference type="Pfam" id="PF01872">
    <property type="entry name" value="RibD_C"/>
    <property type="match status" value="1"/>
</dbReference>